<evidence type="ECO:0000313" key="3">
    <source>
        <dbReference type="Proteomes" id="UP000324853"/>
    </source>
</evidence>
<dbReference type="EMBL" id="VSSR01000013">
    <property type="protein sequence ID" value="TYL86479.1"/>
    <property type="molecule type" value="Genomic_DNA"/>
</dbReference>
<organism evidence="2 3">
    <name type="scientific">Bradyrhizobium cytisi</name>
    <dbReference type="NCBI Taxonomy" id="515489"/>
    <lineage>
        <taxon>Bacteria</taxon>
        <taxon>Pseudomonadati</taxon>
        <taxon>Pseudomonadota</taxon>
        <taxon>Alphaproteobacteria</taxon>
        <taxon>Hyphomicrobiales</taxon>
        <taxon>Nitrobacteraceae</taxon>
        <taxon>Bradyrhizobium</taxon>
    </lineage>
</organism>
<keyword evidence="2" id="KW-0378">Hydrolase</keyword>
<accession>A0A5S4WXZ8</accession>
<name>A0A5S4WXZ8_9BRAD</name>
<proteinExistence type="predicted"/>
<evidence type="ECO:0000259" key="1">
    <source>
        <dbReference type="Pfam" id="PF00144"/>
    </source>
</evidence>
<dbReference type="GO" id="GO:0016787">
    <property type="term" value="F:hydrolase activity"/>
    <property type="evidence" value="ECO:0007669"/>
    <property type="project" value="UniProtKB-KW"/>
</dbReference>
<dbReference type="InterPro" id="IPR001466">
    <property type="entry name" value="Beta-lactam-related"/>
</dbReference>
<dbReference type="PANTHER" id="PTHR46825:SF8">
    <property type="entry name" value="BETA-LACTAMASE-RELATED"/>
    <property type="match status" value="1"/>
</dbReference>
<keyword evidence="3" id="KW-1185">Reference proteome</keyword>
<feature type="domain" description="Beta-lactamase-related" evidence="1">
    <location>
        <begin position="61"/>
        <end position="376"/>
    </location>
</feature>
<dbReference type="SUPFAM" id="SSF56601">
    <property type="entry name" value="beta-lactamase/transpeptidase-like"/>
    <property type="match status" value="1"/>
</dbReference>
<dbReference type="InterPro" id="IPR050491">
    <property type="entry name" value="AmpC-like"/>
</dbReference>
<evidence type="ECO:0000313" key="2">
    <source>
        <dbReference type="EMBL" id="TYL86479.1"/>
    </source>
</evidence>
<dbReference type="Gene3D" id="3.40.710.10">
    <property type="entry name" value="DD-peptidase/beta-lactamase superfamily"/>
    <property type="match status" value="1"/>
</dbReference>
<dbReference type="Proteomes" id="UP000324853">
    <property type="component" value="Unassembled WGS sequence"/>
</dbReference>
<gene>
    <name evidence="2" type="ORF">FXB38_08370</name>
</gene>
<dbReference type="PANTHER" id="PTHR46825">
    <property type="entry name" value="D-ALANYL-D-ALANINE-CARBOXYPEPTIDASE/ENDOPEPTIDASE AMPH"/>
    <property type="match status" value="1"/>
</dbReference>
<dbReference type="OrthoDB" id="5377431at2"/>
<dbReference type="InterPro" id="IPR012338">
    <property type="entry name" value="Beta-lactam/transpept-like"/>
</dbReference>
<dbReference type="Pfam" id="PF00144">
    <property type="entry name" value="Beta-lactamase"/>
    <property type="match status" value="1"/>
</dbReference>
<comment type="caution">
    <text evidence="2">The sequence shown here is derived from an EMBL/GenBank/DDBJ whole genome shotgun (WGS) entry which is preliminary data.</text>
</comment>
<dbReference type="AlphaFoldDB" id="A0A5S4WXZ8"/>
<protein>
    <submittedName>
        <fullName evidence="2">Serine hydrolase</fullName>
    </submittedName>
</protein>
<sequence>MPPVVIPPQFTRRTLARAALVPVAIALRPRRASADSDMIAQMRDIVAEELAPTATPDHPGGLAAALYAGQHIEFFNYGLADGATKRPVKPDTLFSLASLRKPFEATLVALGALRGELRLDDPLPKYLPELDGDYVRRVTVGELATHTSGLLLPTDHPPWPNDSYSQTQFIAMLNAWTPPAGVAPGKQRIYSHAGYVLLQLVLERCYHTPIAGLIESRVLTPLGMQATSIPECGAHNRAIMDAASMRRVVQGYSDQGGAIGPIGNQQSYFDFPGTGQMFSSARDLAAFVAAAVDGRSIDPNLREALSMTQRERFRVDQRFAQATFGQSMAWETVHLPGVTVVDKPGGLNNASGYIGLVPAHRIGIVLLANRGEYPHEIARYKILPALAHLVSSHGG</sequence>
<reference evidence="2 3" key="1">
    <citation type="submission" date="2019-08" db="EMBL/GenBank/DDBJ databases">
        <title>Bradyrhizobium hipponensis sp. nov., a rhizobium isolated from a Lupinus angustifolius root nodule in Tunisia.</title>
        <authorList>
            <person name="Off K."/>
            <person name="Rejili M."/>
            <person name="Mars M."/>
            <person name="Brachmann A."/>
            <person name="Marin M."/>
        </authorList>
    </citation>
    <scope>NUCLEOTIDE SEQUENCE [LARGE SCALE GENOMIC DNA]</scope>
    <source>
        <strain evidence="2 3">CTAW11</strain>
    </source>
</reference>